<reference evidence="7 8" key="1">
    <citation type="submission" date="2019-11" db="EMBL/GenBank/DDBJ databases">
        <title>Isolation of a new High Light Tolerant Cyanobacteria.</title>
        <authorList>
            <person name="Dobson Z."/>
            <person name="Vaughn N."/>
            <person name="Vaughn M."/>
            <person name="Fromme P."/>
            <person name="Mazor Y."/>
        </authorList>
    </citation>
    <scope>NUCLEOTIDE SEQUENCE [LARGE SCALE GENOMIC DNA]</scope>
    <source>
        <strain evidence="7 8">0216</strain>
    </source>
</reference>
<dbReference type="InterPro" id="IPR051813">
    <property type="entry name" value="HepT_RNase_toxin"/>
</dbReference>
<keyword evidence="3" id="KW-0540">Nuclease</keyword>
<dbReference type="AlphaFoldDB" id="A0A844H188"/>
<dbReference type="Proteomes" id="UP000437131">
    <property type="component" value="Unassembled WGS sequence"/>
</dbReference>
<proteinExistence type="inferred from homology"/>
<evidence type="ECO:0000256" key="1">
    <source>
        <dbReference type="ARBA" id="ARBA00022553"/>
    </source>
</evidence>
<dbReference type="PANTHER" id="PTHR34139:SF1">
    <property type="entry name" value="RNASE MJ1380-RELATED"/>
    <property type="match status" value="1"/>
</dbReference>
<comment type="similarity">
    <text evidence="6">Belongs to the HepT RNase toxin family.</text>
</comment>
<comment type="caution">
    <text evidence="7">The sequence shown here is derived from an EMBL/GenBank/DDBJ whole genome shotgun (WGS) entry which is preliminary data.</text>
</comment>
<gene>
    <name evidence="7" type="ORF">GGC33_14480</name>
</gene>
<dbReference type="GO" id="GO:0004540">
    <property type="term" value="F:RNA nuclease activity"/>
    <property type="evidence" value="ECO:0007669"/>
    <property type="project" value="InterPro"/>
</dbReference>
<dbReference type="GO" id="GO:0016787">
    <property type="term" value="F:hydrolase activity"/>
    <property type="evidence" value="ECO:0007669"/>
    <property type="project" value="UniProtKB-KW"/>
</dbReference>
<dbReference type="PANTHER" id="PTHR34139">
    <property type="entry name" value="UPF0331 PROTEIN MJ0127"/>
    <property type="match status" value="1"/>
</dbReference>
<evidence type="ECO:0000256" key="5">
    <source>
        <dbReference type="ARBA" id="ARBA00022801"/>
    </source>
</evidence>
<evidence type="ECO:0000256" key="3">
    <source>
        <dbReference type="ARBA" id="ARBA00022722"/>
    </source>
</evidence>
<dbReference type="Pfam" id="PF01934">
    <property type="entry name" value="HepT-like"/>
    <property type="match status" value="1"/>
</dbReference>
<dbReference type="GO" id="GO:0000166">
    <property type="term" value="F:nucleotide binding"/>
    <property type="evidence" value="ECO:0007669"/>
    <property type="project" value="UniProtKB-KW"/>
</dbReference>
<evidence type="ECO:0000256" key="6">
    <source>
        <dbReference type="ARBA" id="ARBA00024207"/>
    </source>
</evidence>
<sequence length="120" mass="13874">MTAIDDFTRLKHIADACQEALDFIKGITRQELENDRMLSLALVKELEIIGEATNHISSELKNRHPDVSWQDMIGMRNRLVHVYFGINYDIVWQTITENLPILLAQINDILKLDFPQNKSP</sequence>
<keyword evidence="5" id="KW-0378">Hydrolase</keyword>
<keyword evidence="1" id="KW-0597">Phosphoprotein</keyword>
<evidence type="ECO:0000313" key="8">
    <source>
        <dbReference type="Proteomes" id="UP000437131"/>
    </source>
</evidence>
<keyword evidence="4" id="KW-0547">Nucleotide-binding</keyword>
<name>A0A844H188_9CHRO</name>
<dbReference type="InterPro" id="IPR037038">
    <property type="entry name" value="HepT-like_sf"/>
</dbReference>
<dbReference type="RefSeq" id="WP_155084427.1">
    <property type="nucleotide sequence ID" value="NZ_WMIA01000021.1"/>
</dbReference>
<dbReference type="GO" id="GO:0110001">
    <property type="term" value="C:toxin-antitoxin complex"/>
    <property type="evidence" value="ECO:0007669"/>
    <property type="project" value="InterPro"/>
</dbReference>
<dbReference type="EMBL" id="WMIA01000021">
    <property type="protein sequence ID" value="MTF40125.1"/>
    <property type="molecule type" value="Genomic_DNA"/>
</dbReference>
<evidence type="ECO:0000256" key="4">
    <source>
        <dbReference type="ARBA" id="ARBA00022741"/>
    </source>
</evidence>
<organism evidence="7 8">
    <name type="scientific">Cyanobacterium aponinum 0216</name>
    <dbReference type="NCBI Taxonomy" id="2676140"/>
    <lineage>
        <taxon>Bacteria</taxon>
        <taxon>Bacillati</taxon>
        <taxon>Cyanobacteriota</taxon>
        <taxon>Cyanophyceae</taxon>
        <taxon>Oscillatoriophycideae</taxon>
        <taxon>Chroococcales</taxon>
        <taxon>Geminocystaceae</taxon>
        <taxon>Cyanobacterium</taxon>
    </lineage>
</organism>
<evidence type="ECO:0000256" key="2">
    <source>
        <dbReference type="ARBA" id="ARBA00022649"/>
    </source>
</evidence>
<dbReference type="InterPro" id="IPR008201">
    <property type="entry name" value="HepT-like"/>
</dbReference>
<evidence type="ECO:0000313" key="7">
    <source>
        <dbReference type="EMBL" id="MTF40125.1"/>
    </source>
</evidence>
<accession>A0A844H188</accession>
<dbReference type="Gene3D" id="1.20.120.580">
    <property type="entry name" value="bsu32300-like"/>
    <property type="match status" value="1"/>
</dbReference>
<protein>
    <submittedName>
        <fullName evidence="7">DUF86 domain-containing protein</fullName>
    </submittedName>
</protein>
<keyword evidence="2" id="KW-1277">Toxin-antitoxin system</keyword>